<evidence type="ECO:0008006" key="4">
    <source>
        <dbReference type="Google" id="ProtNLM"/>
    </source>
</evidence>
<proteinExistence type="predicted"/>
<protein>
    <recommendedName>
        <fullName evidence="4">FLZ-type domain-containing protein</fullName>
    </recommendedName>
</protein>
<gene>
    <name evidence="2" type="ORF">OPV22_026755</name>
</gene>
<evidence type="ECO:0000313" key="2">
    <source>
        <dbReference type="EMBL" id="KAJ8464203.1"/>
    </source>
</evidence>
<dbReference type="Proteomes" id="UP001222027">
    <property type="component" value="Unassembled WGS sequence"/>
</dbReference>
<accession>A0AAV8Q1Z9</accession>
<evidence type="ECO:0000256" key="1">
    <source>
        <dbReference type="SAM" id="MobiDB-lite"/>
    </source>
</evidence>
<name>A0AAV8Q1Z9_ENSVE</name>
<keyword evidence="3" id="KW-1185">Reference proteome</keyword>
<sequence>MTEFSLRRESGGGRCGRGGDERRFRSVATTGSGRGIDHRSLSESTAQLLMECGLCNRRLRPGFNAFVYCLPLSRYVSLWNLGSYQFSNISESPQLPQKVNPSISIVLVMQACLPNFDGYQLSNVTESPQLPQKV</sequence>
<feature type="region of interest" description="Disordered" evidence="1">
    <location>
        <begin position="1"/>
        <end position="24"/>
    </location>
</feature>
<dbReference type="EMBL" id="JAQQAF010000008">
    <property type="protein sequence ID" value="KAJ8464203.1"/>
    <property type="molecule type" value="Genomic_DNA"/>
</dbReference>
<organism evidence="2 3">
    <name type="scientific">Ensete ventricosum</name>
    <name type="common">Abyssinian banana</name>
    <name type="synonym">Musa ensete</name>
    <dbReference type="NCBI Taxonomy" id="4639"/>
    <lineage>
        <taxon>Eukaryota</taxon>
        <taxon>Viridiplantae</taxon>
        <taxon>Streptophyta</taxon>
        <taxon>Embryophyta</taxon>
        <taxon>Tracheophyta</taxon>
        <taxon>Spermatophyta</taxon>
        <taxon>Magnoliopsida</taxon>
        <taxon>Liliopsida</taxon>
        <taxon>Zingiberales</taxon>
        <taxon>Musaceae</taxon>
        <taxon>Ensete</taxon>
    </lineage>
</organism>
<comment type="caution">
    <text evidence="2">The sequence shown here is derived from an EMBL/GenBank/DDBJ whole genome shotgun (WGS) entry which is preliminary data.</text>
</comment>
<evidence type="ECO:0000313" key="3">
    <source>
        <dbReference type="Proteomes" id="UP001222027"/>
    </source>
</evidence>
<reference evidence="2 3" key="1">
    <citation type="submission" date="2022-12" db="EMBL/GenBank/DDBJ databases">
        <title>Chromosome-scale assembly of the Ensete ventricosum genome.</title>
        <authorList>
            <person name="Dussert Y."/>
            <person name="Stocks J."/>
            <person name="Wendawek A."/>
            <person name="Woldeyes F."/>
            <person name="Nichols R.A."/>
            <person name="Borrell J.S."/>
        </authorList>
    </citation>
    <scope>NUCLEOTIDE SEQUENCE [LARGE SCALE GENOMIC DNA]</scope>
    <source>
        <strain evidence="3">cv. Maze</strain>
        <tissue evidence="2">Seeds</tissue>
    </source>
</reference>
<dbReference type="AlphaFoldDB" id="A0AAV8Q1Z9"/>